<dbReference type="InterPro" id="IPR050570">
    <property type="entry name" value="Cell_wall_metabolism_enzyme"/>
</dbReference>
<evidence type="ECO:0000313" key="4">
    <source>
        <dbReference type="EMBL" id="PHN04619.1"/>
    </source>
</evidence>
<protein>
    <submittedName>
        <fullName evidence="4">Peptidase M23</fullName>
    </submittedName>
</protein>
<organism evidence="4 5">
    <name type="scientific">Flavilitoribacter nigricans (strain ATCC 23147 / DSM 23189 / NBRC 102662 / NCIMB 1420 / SS-2)</name>
    <name type="common">Lewinella nigricans</name>
    <dbReference type="NCBI Taxonomy" id="1122177"/>
    <lineage>
        <taxon>Bacteria</taxon>
        <taxon>Pseudomonadati</taxon>
        <taxon>Bacteroidota</taxon>
        <taxon>Saprospiria</taxon>
        <taxon>Saprospirales</taxon>
        <taxon>Lewinellaceae</taxon>
        <taxon>Flavilitoribacter</taxon>
    </lineage>
</organism>
<dbReference type="Pfam" id="PF01551">
    <property type="entry name" value="Peptidase_M23"/>
    <property type="match status" value="1"/>
</dbReference>
<feature type="domain" description="M23ase beta-sheet core" evidence="3">
    <location>
        <begin position="203"/>
        <end position="298"/>
    </location>
</feature>
<dbReference type="InterPro" id="IPR011055">
    <property type="entry name" value="Dup_hybrid_motif"/>
</dbReference>
<dbReference type="SUPFAM" id="SSF51261">
    <property type="entry name" value="Duplicated hybrid motif"/>
    <property type="match status" value="1"/>
</dbReference>
<name>A0A2D0N8Z3_FLAN2</name>
<dbReference type="InterPro" id="IPR016047">
    <property type="entry name" value="M23ase_b-sheet_dom"/>
</dbReference>
<dbReference type="GO" id="GO:0004222">
    <property type="term" value="F:metalloendopeptidase activity"/>
    <property type="evidence" value="ECO:0007669"/>
    <property type="project" value="TreeGrafter"/>
</dbReference>
<comment type="caution">
    <text evidence="4">The sequence shown here is derived from an EMBL/GenBank/DDBJ whole genome shotgun (WGS) entry which is preliminary data.</text>
</comment>
<evidence type="ECO:0000259" key="3">
    <source>
        <dbReference type="Pfam" id="PF01551"/>
    </source>
</evidence>
<dbReference type="Gene3D" id="2.70.70.10">
    <property type="entry name" value="Glucose Permease (Domain IIA)"/>
    <property type="match status" value="1"/>
</dbReference>
<dbReference type="OrthoDB" id="9810477at2"/>
<dbReference type="EMBL" id="PDUD01000025">
    <property type="protein sequence ID" value="PHN04619.1"/>
    <property type="molecule type" value="Genomic_DNA"/>
</dbReference>
<dbReference type="RefSeq" id="WP_099152192.1">
    <property type="nucleotide sequence ID" value="NZ_PDUD01000025.1"/>
</dbReference>
<feature type="transmembrane region" description="Helical" evidence="2">
    <location>
        <begin position="29"/>
        <end position="51"/>
    </location>
</feature>
<keyword evidence="1" id="KW-0175">Coiled coil</keyword>
<evidence type="ECO:0000256" key="2">
    <source>
        <dbReference type="SAM" id="Phobius"/>
    </source>
</evidence>
<dbReference type="PANTHER" id="PTHR21666">
    <property type="entry name" value="PEPTIDASE-RELATED"/>
    <property type="match status" value="1"/>
</dbReference>
<keyword evidence="2" id="KW-0472">Membrane</keyword>
<dbReference type="Proteomes" id="UP000223913">
    <property type="component" value="Unassembled WGS sequence"/>
</dbReference>
<dbReference type="PANTHER" id="PTHR21666:SF270">
    <property type="entry name" value="MUREIN HYDROLASE ACTIVATOR ENVC"/>
    <property type="match status" value="1"/>
</dbReference>
<gene>
    <name evidence="4" type="ORF">CRP01_21695</name>
</gene>
<keyword evidence="2" id="KW-1133">Transmembrane helix</keyword>
<reference evidence="4 5" key="1">
    <citation type="submission" date="2017-10" db="EMBL/GenBank/DDBJ databases">
        <title>The draft genome sequence of Lewinella nigricans NBRC 102662.</title>
        <authorList>
            <person name="Wang K."/>
        </authorList>
    </citation>
    <scope>NUCLEOTIDE SEQUENCE [LARGE SCALE GENOMIC DNA]</scope>
    <source>
        <strain evidence="4 5">NBRC 102662</strain>
    </source>
</reference>
<feature type="coiled-coil region" evidence="1">
    <location>
        <begin position="56"/>
        <end position="83"/>
    </location>
</feature>
<dbReference type="FunFam" id="2.70.70.10:FF:000006">
    <property type="entry name" value="M23 family peptidase"/>
    <property type="match status" value="1"/>
</dbReference>
<evidence type="ECO:0000256" key="1">
    <source>
        <dbReference type="SAM" id="Coils"/>
    </source>
</evidence>
<dbReference type="AlphaFoldDB" id="A0A2D0N8Z3"/>
<dbReference type="CDD" id="cd12797">
    <property type="entry name" value="M23_peptidase"/>
    <property type="match status" value="1"/>
</dbReference>
<keyword evidence="2" id="KW-0812">Transmembrane</keyword>
<keyword evidence="5" id="KW-1185">Reference proteome</keyword>
<sequence length="326" mass="36610">MRREKFTYNTQTLRYEKVVEPLSVTVLRIFGFFCAAVLTGFVFMVLAHRYFPSPNEKSLQREVEQLQAELELAGENFDVLSNVLNKIQERDAYAHRMLFGMDPIDQAVWEGGIGGHDKYKDYRQFRNAGDDIIALKEKVDKLKLQMDLQSKSLDTIVNNAKSKEEMLASMPSIKPVRSDKLARELKLLSGFGYRIHPVYKVPKMHAGIDFTAPRGTPIQSTGNGKVVQAGYGSGYGKRVVIDHGYGYKTLYGHMDRIDVKVGDEVKRGQAIGIVGSTGVSTAPHCHYEVVYKGQKIDPIQFVTDGLTPEEYQQLVEAASAENQSLH</sequence>
<accession>A0A2D0N8Z3</accession>
<evidence type="ECO:0000313" key="5">
    <source>
        <dbReference type="Proteomes" id="UP000223913"/>
    </source>
</evidence>
<proteinExistence type="predicted"/>